<dbReference type="SUPFAM" id="SSF50090">
    <property type="entry name" value="Electron transport accessory proteins"/>
    <property type="match status" value="1"/>
</dbReference>
<evidence type="ECO:0000259" key="1">
    <source>
        <dbReference type="Pfam" id="PF21006"/>
    </source>
</evidence>
<accession>A0A934NN78</accession>
<proteinExistence type="predicted"/>
<dbReference type="Pfam" id="PF21006">
    <property type="entry name" value="NHase_beta_N"/>
    <property type="match status" value="1"/>
</dbReference>
<dbReference type="EMBL" id="JAEMNV010000002">
    <property type="protein sequence ID" value="MBJ8338260.1"/>
    <property type="molecule type" value="Genomic_DNA"/>
</dbReference>
<gene>
    <name evidence="2" type="ORF">JGU71_05120</name>
</gene>
<sequence length="106" mass="11684">MNGAIPVDVTGPAAPPRSNGELVFDAPWQQRAFGVVLALTESRTIQWSRFRDGLITRIAESPDRPYWRSWAVALEDALAAADLLRVGIIDERQSALVSDHPDHNHG</sequence>
<reference evidence="2" key="1">
    <citation type="submission" date="2020-12" db="EMBL/GenBank/DDBJ databases">
        <title>Antrihabitans popcorni sp. nov. and Antrihabitans auranticaus sp. nov., isolated from a larva cave.</title>
        <authorList>
            <person name="Lee S.D."/>
            <person name="Kim I.S."/>
        </authorList>
    </citation>
    <scope>NUCLEOTIDE SEQUENCE</scope>
    <source>
        <strain evidence="2">YC3-6</strain>
    </source>
</reference>
<evidence type="ECO:0000313" key="3">
    <source>
        <dbReference type="Proteomes" id="UP000655868"/>
    </source>
</evidence>
<dbReference type="AlphaFoldDB" id="A0A934NN78"/>
<dbReference type="Proteomes" id="UP000655868">
    <property type="component" value="Unassembled WGS sequence"/>
</dbReference>
<dbReference type="InterPro" id="IPR008990">
    <property type="entry name" value="Elect_transpt_acc-like_dom_sf"/>
</dbReference>
<protein>
    <submittedName>
        <fullName evidence="2">Nitrile hydratase subunit beta</fullName>
    </submittedName>
</protein>
<dbReference type="Gene3D" id="1.10.472.20">
    <property type="entry name" value="Nitrile hydratase, beta subunit"/>
    <property type="match status" value="1"/>
</dbReference>
<organism evidence="2 3">
    <name type="scientific">Antrihabitans stalagmiti</name>
    <dbReference type="NCBI Taxonomy" id="2799499"/>
    <lineage>
        <taxon>Bacteria</taxon>
        <taxon>Bacillati</taxon>
        <taxon>Actinomycetota</taxon>
        <taxon>Actinomycetes</taxon>
        <taxon>Mycobacteriales</taxon>
        <taxon>Nocardiaceae</taxon>
        <taxon>Antrihabitans</taxon>
    </lineage>
</organism>
<comment type="caution">
    <text evidence="2">The sequence shown here is derived from an EMBL/GenBank/DDBJ whole genome shotgun (WGS) entry which is preliminary data.</text>
</comment>
<evidence type="ECO:0000313" key="2">
    <source>
        <dbReference type="EMBL" id="MBJ8338260.1"/>
    </source>
</evidence>
<keyword evidence="3" id="KW-1185">Reference proteome</keyword>
<feature type="domain" description="Nitrile hydratase beta subunit-like N-terminal" evidence="1">
    <location>
        <begin position="16"/>
        <end position="96"/>
    </location>
</feature>
<dbReference type="RefSeq" id="WP_199702979.1">
    <property type="nucleotide sequence ID" value="NZ_JAEMNV010000002.1"/>
</dbReference>
<dbReference type="InterPro" id="IPR042262">
    <property type="entry name" value="CN_hydtase_beta_C"/>
</dbReference>
<dbReference type="InterPro" id="IPR049054">
    <property type="entry name" value="CN_hydtase_beta-like_N"/>
</dbReference>
<name>A0A934NN78_9NOCA</name>